<feature type="region of interest" description="Disordered" evidence="1">
    <location>
        <begin position="1"/>
        <end position="26"/>
    </location>
</feature>
<evidence type="ECO:0000313" key="3">
    <source>
        <dbReference type="Proteomes" id="UP000294335"/>
    </source>
</evidence>
<protein>
    <submittedName>
        <fullName evidence="2">Uncharacterized protein</fullName>
    </submittedName>
</protein>
<accession>A0AAQ1P9M1</accession>
<sequence length="61" mass="6612">MPIHSGLKRPVITGKGSGKTDELDTGDNGLNAELAFELYAFAEEDDELTFYWGGMTAMTAK</sequence>
<dbReference type="EMBL" id="OPYN01000082">
    <property type="protein sequence ID" value="SPO60290.1"/>
    <property type="molecule type" value="Genomic_DNA"/>
</dbReference>
<gene>
    <name evidence="2" type="ORF">JV551A3_V1_820003</name>
</gene>
<comment type="caution">
    <text evidence="2">The sequence shown here is derived from an EMBL/GenBank/DDBJ whole genome shotgun (WGS) entry which is preliminary data.</text>
</comment>
<dbReference type="AlphaFoldDB" id="A0AAQ1P9M1"/>
<proteinExistence type="predicted"/>
<reference evidence="2 3" key="1">
    <citation type="submission" date="2018-02" db="EMBL/GenBank/DDBJ databases">
        <authorList>
            <person name="Dubost A."/>
        </authorList>
    </citation>
    <scope>NUCLEOTIDE SEQUENCE [LARGE SCALE GENOMIC DNA]</scope>
    <source>
        <strain evidence="3">JV551A3</strain>
    </source>
</reference>
<name>A0AAQ1P9M1_9PSED</name>
<evidence type="ECO:0000256" key="1">
    <source>
        <dbReference type="SAM" id="MobiDB-lite"/>
    </source>
</evidence>
<organism evidence="2 3">
    <name type="scientific">Pseudomonas inefficax</name>
    <dbReference type="NCBI Taxonomy" id="2078786"/>
    <lineage>
        <taxon>Bacteria</taxon>
        <taxon>Pseudomonadati</taxon>
        <taxon>Pseudomonadota</taxon>
        <taxon>Gammaproteobacteria</taxon>
        <taxon>Pseudomonadales</taxon>
        <taxon>Pseudomonadaceae</taxon>
        <taxon>Pseudomonas</taxon>
    </lineage>
</organism>
<dbReference type="Proteomes" id="UP000294335">
    <property type="component" value="Unassembled WGS sequence"/>
</dbReference>
<evidence type="ECO:0000313" key="2">
    <source>
        <dbReference type="EMBL" id="SPO60290.1"/>
    </source>
</evidence>
<keyword evidence="3" id="KW-1185">Reference proteome</keyword>
<dbReference type="RefSeq" id="WP_133970726.1">
    <property type="nucleotide sequence ID" value="NZ_JBDUTS010000055.1"/>
</dbReference>